<comment type="function">
    <text evidence="1">Core subunit of the mitochondrial membrane respiratory chain NADH dehydrogenase (Complex I) that is believed to belong to the minimal assembly required for catalysis. Complex I functions in the transfer of electrons from NADH to the respiratory chain. The immediate electron acceptor for the enzyme is believed to be ubiquinone.</text>
</comment>
<accession>A0A6G5NI59</accession>
<evidence type="ECO:0000256" key="6">
    <source>
        <dbReference type="ARBA" id="ARBA00022448"/>
    </source>
</evidence>
<dbReference type="PANTHER" id="PTHR46552">
    <property type="entry name" value="NADH-UBIQUINONE OXIDOREDUCTASE CHAIN 2"/>
    <property type="match status" value="1"/>
</dbReference>
<keyword evidence="12 19" id="KW-1133">Transmembrane helix</keyword>
<dbReference type="GO" id="GO:0008137">
    <property type="term" value="F:NADH dehydrogenase (ubiquinone) activity"/>
    <property type="evidence" value="ECO:0007669"/>
    <property type="project" value="UniProtKB-EC"/>
</dbReference>
<feature type="transmembrane region" description="Helical" evidence="19">
    <location>
        <begin position="107"/>
        <end position="127"/>
    </location>
</feature>
<evidence type="ECO:0000256" key="1">
    <source>
        <dbReference type="ARBA" id="ARBA00003257"/>
    </source>
</evidence>
<evidence type="ECO:0000256" key="9">
    <source>
        <dbReference type="ARBA" id="ARBA00022792"/>
    </source>
</evidence>
<keyword evidence="11" id="KW-0249">Electron transport</keyword>
<evidence type="ECO:0000256" key="15">
    <source>
        <dbReference type="ARBA" id="ARBA00023128"/>
    </source>
</evidence>
<evidence type="ECO:0000256" key="10">
    <source>
        <dbReference type="ARBA" id="ARBA00022967"/>
    </source>
</evidence>
<name>A0A6G5NI59_9HYME</name>
<evidence type="ECO:0000256" key="7">
    <source>
        <dbReference type="ARBA" id="ARBA00022660"/>
    </source>
</evidence>
<dbReference type="InterPro" id="IPR050175">
    <property type="entry name" value="Complex_I_Subunit_2"/>
</dbReference>
<evidence type="ECO:0000256" key="14">
    <source>
        <dbReference type="ARBA" id="ARBA00023075"/>
    </source>
</evidence>
<feature type="transmembrane region" description="Helical" evidence="19">
    <location>
        <begin position="32"/>
        <end position="49"/>
    </location>
</feature>
<organism evidence="20">
    <name type="scientific">Acropyga arnoldi</name>
    <dbReference type="NCBI Taxonomy" id="354292"/>
    <lineage>
        <taxon>Eukaryota</taxon>
        <taxon>Metazoa</taxon>
        <taxon>Ecdysozoa</taxon>
        <taxon>Arthropoda</taxon>
        <taxon>Hexapoda</taxon>
        <taxon>Insecta</taxon>
        <taxon>Pterygota</taxon>
        <taxon>Neoptera</taxon>
        <taxon>Endopterygota</taxon>
        <taxon>Hymenoptera</taxon>
        <taxon>Apocrita</taxon>
        <taxon>Aculeata</taxon>
        <taxon>Formicoidea</taxon>
        <taxon>Formicidae</taxon>
        <taxon>Formicinae</taxon>
        <taxon>Acropyga</taxon>
    </lineage>
</organism>
<protein>
    <recommendedName>
        <fullName evidence="5">NADH-ubiquinone oxidoreductase chain 2</fullName>
        <ecNumber evidence="4">7.1.1.2</ecNumber>
    </recommendedName>
    <alternativeName>
        <fullName evidence="17">NADH dehydrogenase subunit 2</fullName>
    </alternativeName>
</protein>
<evidence type="ECO:0000256" key="5">
    <source>
        <dbReference type="ARBA" id="ARBA00021008"/>
    </source>
</evidence>
<evidence type="ECO:0000256" key="8">
    <source>
        <dbReference type="ARBA" id="ARBA00022692"/>
    </source>
</evidence>
<evidence type="ECO:0000256" key="18">
    <source>
        <dbReference type="ARBA" id="ARBA00049551"/>
    </source>
</evidence>
<keyword evidence="13" id="KW-0520">NAD</keyword>
<keyword evidence="14" id="KW-0830">Ubiquinone</keyword>
<feature type="transmembrane region" description="Helical" evidence="19">
    <location>
        <begin position="7"/>
        <end position="26"/>
    </location>
</feature>
<comment type="catalytic activity">
    <reaction evidence="18">
        <text>a ubiquinone + NADH + 5 H(+)(in) = a ubiquinol + NAD(+) + 4 H(+)(out)</text>
        <dbReference type="Rhea" id="RHEA:29091"/>
        <dbReference type="Rhea" id="RHEA-COMP:9565"/>
        <dbReference type="Rhea" id="RHEA-COMP:9566"/>
        <dbReference type="ChEBI" id="CHEBI:15378"/>
        <dbReference type="ChEBI" id="CHEBI:16389"/>
        <dbReference type="ChEBI" id="CHEBI:17976"/>
        <dbReference type="ChEBI" id="CHEBI:57540"/>
        <dbReference type="ChEBI" id="CHEBI:57945"/>
        <dbReference type="EC" id="7.1.1.2"/>
    </reaction>
</comment>
<keyword evidence="6" id="KW-0813">Transport</keyword>
<evidence type="ECO:0000256" key="11">
    <source>
        <dbReference type="ARBA" id="ARBA00022982"/>
    </source>
</evidence>
<keyword evidence="8 19" id="KW-0812">Transmembrane</keyword>
<keyword evidence="15 20" id="KW-0496">Mitochondrion</keyword>
<feature type="transmembrane region" description="Helical" evidence="19">
    <location>
        <begin position="194"/>
        <end position="214"/>
    </location>
</feature>
<evidence type="ECO:0000256" key="3">
    <source>
        <dbReference type="ARBA" id="ARBA00007012"/>
    </source>
</evidence>
<gene>
    <name evidence="20" type="primary">nad2</name>
</gene>
<evidence type="ECO:0000256" key="19">
    <source>
        <dbReference type="SAM" id="Phobius"/>
    </source>
</evidence>
<feature type="transmembrane region" description="Helical" evidence="19">
    <location>
        <begin position="234"/>
        <end position="262"/>
    </location>
</feature>
<evidence type="ECO:0000256" key="17">
    <source>
        <dbReference type="ARBA" id="ARBA00031028"/>
    </source>
</evidence>
<feature type="transmembrane region" description="Helical" evidence="19">
    <location>
        <begin position="133"/>
        <end position="157"/>
    </location>
</feature>
<dbReference type="AlphaFoldDB" id="A0A6G5NI59"/>
<keyword evidence="10" id="KW-1278">Translocase</keyword>
<evidence type="ECO:0000256" key="13">
    <source>
        <dbReference type="ARBA" id="ARBA00023027"/>
    </source>
</evidence>
<dbReference type="PANTHER" id="PTHR46552:SF1">
    <property type="entry name" value="NADH-UBIQUINONE OXIDOREDUCTASE CHAIN 2"/>
    <property type="match status" value="1"/>
</dbReference>
<geneLocation type="mitochondrion" evidence="20"/>
<evidence type="ECO:0000256" key="12">
    <source>
        <dbReference type="ARBA" id="ARBA00022989"/>
    </source>
</evidence>
<reference evidence="20" key="1">
    <citation type="submission" date="2018-04" db="EMBL/GenBank/DDBJ databases">
        <title>Evolution of mitochondrial genomes in the ant genus Acropyga (Hymenoptera: Formicidae: Formicinae).</title>
        <authorList>
            <person name="Duan X.-Y."/>
            <person name="Qian Z.-Q."/>
        </authorList>
    </citation>
    <scope>NUCLEOTIDE SEQUENCE</scope>
</reference>
<dbReference type="GO" id="GO:0006120">
    <property type="term" value="P:mitochondrial electron transport, NADH to ubiquinone"/>
    <property type="evidence" value="ECO:0007669"/>
    <property type="project" value="TreeGrafter"/>
</dbReference>
<keyword evidence="9" id="KW-0999">Mitochondrion inner membrane</keyword>
<dbReference type="EMBL" id="MH158401">
    <property type="protein sequence ID" value="QBG38549.1"/>
    <property type="molecule type" value="Genomic_DNA"/>
</dbReference>
<feature type="transmembrane region" description="Helical" evidence="19">
    <location>
        <begin position="268"/>
        <end position="294"/>
    </location>
</feature>
<feature type="transmembrane region" description="Helical" evidence="19">
    <location>
        <begin position="314"/>
        <end position="332"/>
    </location>
</feature>
<dbReference type="EC" id="7.1.1.2" evidence="4"/>
<evidence type="ECO:0000256" key="16">
    <source>
        <dbReference type="ARBA" id="ARBA00023136"/>
    </source>
</evidence>
<comment type="similarity">
    <text evidence="3">Belongs to the complex I subunit 2 family.</text>
</comment>
<sequence>MMINNLFHKFFILSNLINLSIIPLFLHDLLMMWFLMEINNFLFICYLCMKLNNKKIIFLYYMIQIIASLLMVFSLITNNFFLFNVNFFMINFYFSLMIKLSIPPFHLWMPLISLYLNWNIMFILLTFQKFIPLYMMSIIKINILIFYYLILSSAFISSFKMINSLNFKILMSYSSINQTSWMLFLIIFKNLFWLIYMIIYSLILFIILFSFSFFKLSFNFMLNNYSSMNFNLMLLMLIFNLASIPPLSFFMFKWMNIFIMIFNSKLNVMLIIMMIINSFILIYIYINMMILIMFFYSIKSKFLKFSINLMNKNFFFIVLIFLNFFFSFFLILI</sequence>
<comment type="subcellular location">
    <subcellularLocation>
        <location evidence="2">Mitochondrion inner membrane</location>
        <topology evidence="2">Multi-pass membrane protein</topology>
    </subcellularLocation>
</comment>
<evidence type="ECO:0000313" key="20">
    <source>
        <dbReference type="EMBL" id="QBG38549.1"/>
    </source>
</evidence>
<keyword evidence="7" id="KW-0679">Respiratory chain</keyword>
<evidence type="ECO:0000256" key="4">
    <source>
        <dbReference type="ARBA" id="ARBA00012944"/>
    </source>
</evidence>
<feature type="transmembrane region" description="Helical" evidence="19">
    <location>
        <begin position="82"/>
        <end position="100"/>
    </location>
</feature>
<feature type="transmembrane region" description="Helical" evidence="19">
    <location>
        <begin position="56"/>
        <end position="76"/>
    </location>
</feature>
<evidence type="ECO:0000256" key="2">
    <source>
        <dbReference type="ARBA" id="ARBA00004448"/>
    </source>
</evidence>
<proteinExistence type="inferred from homology"/>
<keyword evidence="16 19" id="KW-0472">Membrane</keyword>
<dbReference type="GO" id="GO:0005743">
    <property type="term" value="C:mitochondrial inner membrane"/>
    <property type="evidence" value="ECO:0007669"/>
    <property type="project" value="UniProtKB-SubCell"/>
</dbReference>